<evidence type="ECO:0000259" key="9">
    <source>
        <dbReference type="PROSITE" id="PS51471"/>
    </source>
</evidence>
<feature type="domain" description="Fe2OG dioxygenase" evidence="9">
    <location>
        <begin position="106"/>
        <end position="205"/>
    </location>
</feature>
<keyword evidence="2" id="KW-0479">Metal-binding</keyword>
<dbReference type="GO" id="GO:0006307">
    <property type="term" value="P:DNA alkylation repair"/>
    <property type="evidence" value="ECO:0007669"/>
    <property type="project" value="InterPro"/>
</dbReference>
<evidence type="ECO:0000313" key="10">
    <source>
        <dbReference type="EMBL" id="TXE10080.1"/>
    </source>
</evidence>
<evidence type="ECO:0000256" key="2">
    <source>
        <dbReference type="ARBA" id="ARBA00022723"/>
    </source>
</evidence>
<dbReference type="GO" id="GO:0016705">
    <property type="term" value="F:oxidoreductase activity, acting on paired donors, with incorporation or reduction of molecular oxygen"/>
    <property type="evidence" value="ECO:0007669"/>
    <property type="project" value="UniProtKB-ARBA"/>
</dbReference>
<keyword evidence="4" id="KW-0460">Magnesium</keyword>
<dbReference type="AlphaFoldDB" id="A0A5C7AMU7"/>
<dbReference type="InterPro" id="IPR037151">
    <property type="entry name" value="AlkB-like_sf"/>
</dbReference>
<keyword evidence="8" id="KW-0234">DNA repair</keyword>
<dbReference type="GO" id="GO:0046872">
    <property type="term" value="F:metal ion binding"/>
    <property type="evidence" value="ECO:0007669"/>
    <property type="project" value="UniProtKB-KW"/>
</dbReference>
<dbReference type="RefSeq" id="WP_147136005.1">
    <property type="nucleotide sequence ID" value="NZ_VOSC01000025.1"/>
</dbReference>
<reference evidence="11" key="1">
    <citation type="submission" date="2019-08" db="EMBL/GenBank/DDBJ databases">
        <title>Seonamhaeicola sediminis sp. nov., isolated from marine sediment.</title>
        <authorList>
            <person name="Cao W.R."/>
        </authorList>
    </citation>
    <scope>NUCLEOTIDE SEQUENCE [LARGE SCALE GENOMIC DNA]</scope>
    <source>
        <strain evidence="11">Gy8</strain>
    </source>
</reference>
<evidence type="ECO:0000256" key="8">
    <source>
        <dbReference type="ARBA" id="ARBA00023204"/>
    </source>
</evidence>
<dbReference type="InterPro" id="IPR027450">
    <property type="entry name" value="AlkB-like"/>
</dbReference>
<dbReference type="Proteomes" id="UP000321790">
    <property type="component" value="Unassembled WGS sequence"/>
</dbReference>
<dbReference type="PANTHER" id="PTHR31212">
    <property type="entry name" value="ALPHA-KETOGLUTARATE-DEPENDENT DIOXYGENASE ALKB HOMOLOG 3"/>
    <property type="match status" value="1"/>
</dbReference>
<dbReference type="InterPro" id="IPR005123">
    <property type="entry name" value="Oxoglu/Fe-dep_dioxygenase_dom"/>
</dbReference>
<dbReference type="PANTHER" id="PTHR31212:SF4">
    <property type="entry name" value="ALPHA-KETOGLUTARATE-DEPENDENT DIOXYGENASE ALKB HOMOLOG 3"/>
    <property type="match status" value="1"/>
</dbReference>
<dbReference type="GO" id="GO:0140097">
    <property type="term" value="F:catalytic activity, acting on DNA"/>
    <property type="evidence" value="ECO:0007669"/>
    <property type="project" value="UniProtKB-ARBA"/>
</dbReference>
<proteinExistence type="predicted"/>
<evidence type="ECO:0000256" key="5">
    <source>
        <dbReference type="ARBA" id="ARBA00022964"/>
    </source>
</evidence>
<evidence type="ECO:0000256" key="1">
    <source>
        <dbReference type="ARBA" id="ARBA00001954"/>
    </source>
</evidence>
<dbReference type="OrthoDB" id="190276at2"/>
<sequence>MFQNSLFNQLPEKIDFNLPDADVVLYNNFFSANESNLLFNSLKTSIKWQQDKIKFYGKEFIIPRLTALYGDEDKRYSYSGIHMHPHQWTHDLNCIKNKIETIANVKFTTCLLNYYRNGNDSMNWHQDNEKELGENPIIASVTFGETRTFQLKHITKTNLKRVDIPLQHGSFLLMQGSTQHFWKHKIPKTKKQISSRINLTFRVIKNQN</sequence>
<dbReference type="GO" id="GO:0051213">
    <property type="term" value="F:dioxygenase activity"/>
    <property type="evidence" value="ECO:0007669"/>
    <property type="project" value="UniProtKB-KW"/>
</dbReference>
<keyword evidence="3" id="KW-0227">DNA damage</keyword>
<dbReference type="GO" id="GO:0032451">
    <property type="term" value="F:demethylase activity"/>
    <property type="evidence" value="ECO:0007669"/>
    <property type="project" value="UniProtKB-ARBA"/>
</dbReference>
<keyword evidence="11" id="KW-1185">Reference proteome</keyword>
<dbReference type="FunFam" id="2.60.120.590:FF:000004">
    <property type="entry name" value="DNA oxidative demethylase ALKBH2"/>
    <property type="match status" value="1"/>
</dbReference>
<dbReference type="SUPFAM" id="SSF51197">
    <property type="entry name" value="Clavaminate synthase-like"/>
    <property type="match status" value="1"/>
</dbReference>
<accession>A0A5C7AMU7</accession>
<dbReference type="GO" id="GO:0016787">
    <property type="term" value="F:hydrolase activity"/>
    <property type="evidence" value="ECO:0007669"/>
    <property type="project" value="UniProtKB-ARBA"/>
</dbReference>
<keyword evidence="5 10" id="KW-0223">Dioxygenase</keyword>
<dbReference type="PROSITE" id="PS51471">
    <property type="entry name" value="FE2OG_OXY"/>
    <property type="match status" value="1"/>
</dbReference>
<evidence type="ECO:0000256" key="3">
    <source>
        <dbReference type="ARBA" id="ARBA00022763"/>
    </source>
</evidence>
<name>A0A5C7AMU7_9FLAO</name>
<dbReference type="Gene3D" id="2.60.120.590">
    <property type="entry name" value="Alpha-ketoglutarate-dependent dioxygenase AlkB-like"/>
    <property type="match status" value="1"/>
</dbReference>
<keyword evidence="7" id="KW-0408">Iron</keyword>
<keyword evidence="6" id="KW-0560">Oxidoreductase</keyword>
<evidence type="ECO:0000256" key="7">
    <source>
        <dbReference type="ARBA" id="ARBA00023004"/>
    </source>
</evidence>
<comment type="caution">
    <text evidence="10">The sequence shown here is derived from an EMBL/GenBank/DDBJ whole genome shotgun (WGS) entry which is preliminary data.</text>
</comment>
<gene>
    <name evidence="10" type="ORF">FUA26_11435</name>
</gene>
<organism evidence="10 11">
    <name type="scientific">Seonamhaeicola algicola</name>
    <dbReference type="NCBI Taxonomy" id="1719036"/>
    <lineage>
        <taxon>Bacteria</taxon>
        <taxon>Pseudomonadati</taxon>
        <taxon>Bacteroidota</taxon>
        <taxon>Flavobacteriia</taxon>
        <taxon>Flavobacteriales</taxon>
        <taxon>Flavobacteriaceae</taxon>
    </lineage>
</organism>
<protein>
    <submittedName>
        <fullName evidence="10">Alpha-ketoglutarate-dependent dioxygenase AlkB</fullName>
    </submittedName>
</protein>
<dbReference type="InterPro" id="IPR032854">
    <property type="entry name" value="ALKBH3"/>
</dbReference>
<dbReference type="EMBL" id="VOSC01000025">
    <property type="protein sequence ID" value="TXE10080.1"/>
    <property type="molecule type" value="Genomic_DNA"/>
</dbReference>
<evidence type="ECO:0000256" key="6">
    <source>
        <dbReference type="ARBA" id="ARBA00023002"/>
    </source>
</evidence>
<evidence type="ECO:0000313" key="11">
    <source>
        <dbReference type="Proteomes" id="UP000321790"/>
    </source>
</evidence>
<evidence type="ECO:0000256" key="4">
    <source>
        <dbReference type="ARBA" id="ARBA00022842"/>
    </source>
</evidence>
<dbReference type="Pfam" id="PF13532">
    <property type="entry name" value="2OG-FeII_Oxy_2"/>
    <property type="match status" value="1"/>
</dbReference>
<comment type="cofactor">
    <cofactor evidence="1">
        <name>Fe(2+)</name>
        <dbReference type="ChEBI" id="CHEBI:29033"/>
    </cofactor>
</comment>